<sequence>MVVGPYEPYLNVLAGVTEKRPYGRWADVEDLVAAADELAGSLGSEGEPDVP</sequence>
<dbReference type="RefSeq" id="WP_157346714.1">
    <property type="nucleotide sequence ID" value="NZ_WSEK01000005.1"/>
</dbReference>
<evidence type="ECO:0000313" key="1">
    <source>
        <dbReference type="EMBL" id="MVQ51717.1"/>
    </source>
</evidence>
<dbReference type="Proteomes" id="UP000473525">
    <property type="component" value="Unassembled WGS sequence"/>
</dbReference>
<dbReference type="AlphaFoldDB" id="A0A6L6XYH9"/>
<accession>A0A6L6XYH9</accession>
<dbReference type="EMBL" id="WSEK01000005">
    <property type="protein sequence ID" value="MVQ51717.1"/>
    <property type="molecule type" value="Genomic_DNA"/>
</dbReference>
<organism evidence="1 2">
    <name type="scientific">Nocardioides agri</name>
    <dbReference type="NCBI Taxonomy" id="2682843"/>
    <lineage>
        <taxon>Bacteria</taxon>
        <taxon>Bacillati</taxon>
        <taxon>Actinomycetota</taxon>
        <taxon>Actinomycetes</taxon>
        <taxon>Propionibacteriales</taxon>
        <taxon>Nocardioidaceae</taxon>
        <taxon>Nocardioides</taxon>
    </lineage>
</organism>
<protein>
    <submittedName>
        <fullName evidence="1">Uncharacterized protein</fullName>
    </submittedName>
</protein>
<name>A0A6L6XYH9_9ACTN</name>
<reference evidence="1 2" key="1">
    <citation type="submission" date="2019-12" db="EMBL/GenBank/DDBJ databases">
        <authorList>
            <person name="Huq M.A."/>
        </authorList>
    </citation>
    <scope>NUCLEOTIDE SEQUENCE [LARGE SCALE GENOMIC DNA]</scope>
    <source>
        <strain evidence="1 2">MAH-18</strain>
    </source>
</reference>
<evidence type="ECO:0000313" key="2">
    <source>
        <dbReference type="Proteomes" id="UP000473525"/>
    </source>
</evidence>
<comment type="caution">
    <text evidence="1">The sequence shown here is derived from an EMBL/GenBank/DDBJ whole genome shotgun (WGS) entry which is preliminary data.</text>
</comment>
<keyword evidence="2" id="KW-1185">Reference proteome</keyword>
<gene>
    <name evidence="1" type="ORF">GON03_21265</name>
</gene>
<proteinExistence type="predicted"/>